<proteinExistence type="predicted"/>
<dbReference type="OrthoDB" id="8047285at2759"/>
<name>A0A0C2MHT5_THEKT</name>
<dbReference type="EMBL" id="JWZT01005374">
    <property type="protein sequence ID" value="KII61231.1"/>
    <property type="molecule type" value="Genomic_DNA"/>
</dbReference>
<reference evidence="1 2" key="1">
    <citation type="journal article" date="2014" name="Genome Biol. Evol.">
        <title>The genome of the myxosporean Thelohanellus kitauei shows adaptations to nutrient acquisition within its fish host.</title>
        <authorList>
            <person name="Yang Y."/>
            <person name="Xiong J."/>
            <person name="Zhou Z."/>
            <person name="Huo F."/>
            <person name="Miao W."/>
            <person name="Ran C."/>
            <person name="Liu Y."/>
            <person name="Zhang J."/>
            <person name="Feng J."/>
            <person name="Wang M."/>
            <person name="Wang M."/>
            <person name="Wang L."/>
            <person name="Yao B."/>
        </authorList>
    </citation>
    <scope>NUCLEOTIDE SEQUENCE [LARGE SCALE GENOMIC DNA]</scope>
    <source>
        <strain evidence="1">Wuqing</strain>
    </source>
</reference>
<dbReference type="Proteomes" id="UP000031668">
    <property type="component" value="Unassembled WGS sequence"/>
</dbReference>
<comment type="caution">
    <text evidence="1">The sequence shown here is derived from an EMBL/GenBank/DDBJ whole genome shotgun (WGS) entry which is preliminary data.</text>
</comment>
<gene>
    <name evidence="1" type="ORF">RF11_11316</name>
</gene>
<evidence type="ECO:0000313" key="2">
    <source>
        <dbReference type="Proteomes" id="UP000031668"/>
    </source>
</evidence>
<evidence type="ECO:0000313" key="1">
    <source>
        <dbReference type="EMBL" id="KII61231.1"/>
    </source>
</evidence>
<keyword evidence="2" id="KW-1185">Reference proteome</keyword>
<accession>A0A0C2MHT5</accession>
<protein>
    <submittedName>
        <fullName evidence="1">Uncharacterized protein</fullName>
    </submittedName>
</protein>
<dbReference type="AlphaFoldDB" id="A0A0C2MHT5"/>
<organism evidence="1 2">
    <name type="scientific">Thelohanellus kitauei</name>
    <name type="common">Myxosporean</name>
    <dbReference type="NCBI Taxonomy" id="669202"/>
    <lineage>
        <taxon>Eukaryota</taxon>
        <taxon>Metazoa</taxon>
        <taxon>Cnidaria</taxon>
        <taxon>Myxozoa</taxon>
        <taxon>Myxosporea</taxon>
        <taxon>Bivalvulida</taxon>
        <taxon>Platysporina</taxon>
        <taxon>Myxobolidae</taxon>
        <taxon>Thelohanellus</taxon>
    </lineage>
</organism>
<sequence length="104" mass="12062">MKDPRGRHARWLMELENYDNDIEYIPGKTNSIAYSFIKRICCCLHNWISTYANHYAKTLRPRNLFTTLRTLSLQAVKLSVAMCFISSGTGQFLIYSCRSKATVF</sequence>